<dbReference type="EMBL" id="BAAAVI010000002">
    <property type="protein sequence ID" value="GAA2847070.1"/>
    <property type="molecule type" value="Genomic_DNA"/>
</dbReference>
<reference evidence="1 2" key="1">
    <citation type="journal article" date="2019" name="Int. J. Syst. Evol. Microbiol.">
        <title>The Global Catalogue of Microorganisms (GCM) 10K type strain sequencing project: providing services to taxonomists for standard genome sequencing and annotation.</title>
        <authorList>
            <consortium name="The Broad Institute Genomics Platform"/>
            <consortium name="The Broad Institute Genome Sequencing Center for Infectious Disease"/>
            <person name="Wu L."/>
            <person name="Ma J."/>
        </authorList>
    </citation>
    <scope>NUCLEOTIDE SEQUENCE [LARGE SCALE GENOMIC DNA]</scope>
    <source>
        <strain evidence="1 2">JCM 6242</strain>
    </source>
</reference>
<dbReference type="RefSeq" id="WP_344967143.1">
    <property type="nucleotide sequence ID" value="NZ_BAAAVI010000002.1"/>
</dbReference>
<organism evidence="1 2">
    <name type="scientific">Streptosporangium fragile</name>
    <dbReference type="NCBI Taxonomy" id="46186"/>
    <lineage>
        <taxon>Bacteria</taxon>
        <taxon>Bacillati</taxon>
        <taxon>Actinomycetota</taxon>
        <taxon>Actinomycetes</taxon>
        <taxon>Streptosporangiales</taxon>
        <taxon>Streptosporangiaceae</taxon>
        <taxon>Streptosporangium</taxon>
    </lineage>
</organism>
<keyword evidence="2" id="KW-1185">Reference proteome</keyword>
<dbReference type="Proteomes" id="UP001500831">
    <property type="component" value="Unassembled WGS sequence"/>
</dbReference>
<evidence type="ECO:0000313" key="2">
    <source>
        <dbReference type="Proteomes" id="UP001500831"/>
    </source>
</evidence>
<accession>A0ABN3VPH9</accession>
<protein>
    <submittedName>
        <fullName evidence="1">Uncharacterized protein</fullName>
    </submittedName>
</protein>
<evidence type="ECO:0000313" key="1">
    <source>
        <dbReference type="EMBL" id="GAA2847070.1"/>
    </source>
</evidence>
<comment type="caution">
    <text evidence="1">The sequence shown here is derived from an EMBL/GenBank/DDBJ whole genome shotgun (WGS) entry which is preliminary data.</text>
</comment>
<name>A0ABN3VPH9_9ACTN</name>
<gene>
    <name evidence="1" type="ORF">GCM10010517_03950</name>
</gene>
<sequence length="54" mass="5909">MTAAHESEPCGAPLWAPRYWGADEFMNHGFGDIGRRFELEDGCVVLTIDPGTLA</sequence>
<proteinExistence type="predicted"/>